<reference evidence="3" key="2">
    <citation type="submission" date="2021-10" db="EMBL/GenBank/DDBJ databases">
        <title>Phylogenomics reveals ancestral predisposition of the termite-cultivated fungus Termitomyces towards a domesticated lifestyle.</title>
        <authorList>
            <person name="Auxier B."/>
            <person name="Grum-Grzhimaylo A."/>
            <person name="Cardenas M.E."/>
            <person name="Lodge J.D."/>
            <person name="Laessoe T."/>
            <person name="Pedersen O."/>
            <person name="Smith M.E."/>
            <person name="Kuyper T.W."/>
            <person name="Franco-Molano E.A."/>
            <person name="Baroni T.J."/>
            <person name="Aanen D.K."/>
        </authorList>
    </citation>
    <scope>NUCLEOTIDE SEQUENCE</scope>
    <source>
        <strain evidence="3">AP01</strain>
        <tissue evidence="3">Mycelium</tissue>
    </source>
</reference>
<evidence type="ECO:0000259" key="2">
    <source>
        <dbReference type="Pfam" id="PF18885"/>
    </source>
</evidence>
<dbReference type="AlphaFoldDB" id="A0A9P7GBN0"/>
<dbReference type="OrthoDB" id="9971254at2759"/>
<protein>
    <recommendedName>
        <fullName evidence="2">DUF5648 domain-containing protein</fullName>
    </recommendedName>
</protein>
<evidence type="ECO:0000256" key="1">
    <source>
        <dbReference type="SAM" id="SignalP"/>
    </source>
</evidence>
<comment type="caution">
    <text evidence="3">The sequence shown here is derived from an EMBL/GenBank/DDBJ whole genome shotgun (WGS) entry which is preliminary data.</text>
</comment>
<sequence>MKFSQILTASLFAASTVLALPQGENVQRDVEARATCPEQRRAVPWYRAYNPQAVDHFYTTDQAEFNNAVSNLGYNDEGIAALIFNQPQRGTVAFYRDFNSQRIDHFYTTDLQESNNAIQNDGYTSEGITGWIYPDSSCRGTVPLYRLFNPTGFDHFYTTNANERNSAVQDGYNDEGIAGYVIPFRVQ</sequence>
<feature type="chain" id="PRO_5040288156" description="DUF5648 domain-containing protein" evidence="1">
    <location>
        <begin position="20"/>
        <end position="187"/>
    </location>
</feature>
<keyword evidence="1" id="KW-0732">Signal</keyword>
<accession>A0A9P7GBN0</accession>
<dbReference type="Pfam" id="PF18885">
    <property type="entry name" value="DUF5648"/>
    <property type="match status" value="1"/>
</dbReference>
<gene>
    <name evidence="3" type="ORF">DXG03_008678</name>
</gene>
<organism evidence="3 4">
    <name type="scientific">Asterophora parasitica</name>
    <dbReference type="NCBI Taxonomy" id="117018"/>
    <lineage>
        <taxon>Eukaryota</taxon>
        <taxon>Fungi</taxon>
        <taxon>Dikarya</taxon>
        <taxon>Basidiomycota</taxon>
        <taxon>Agaricomycotina</taxon>
        <taxon>Agaricomycetes</taxon>
        <taxon>Agaricomycetidae</taxon>
        <taxon>Agaricales</taxon>
        <taxon>Tricholomatineae</taxon>
        <taxon>Lyophyllaceae</taxon>
        <taxon>Asterophora</taxon>
    </lineage>
</organism>
<reference evidence="3" key="1">
    <citation type="submission" date="2020-07" db="EMBL/GenBank/DDBJ databases">
        <authorList>
            <person name="Nieuwenhuis M."/>
            <person name="Van De Peppel L.J.J."/>
        </authorList>
    </citation>
    <scope>NUCLEOTIDE SEQUENCE</scope>
    <source>
        <strain evidence="3">AP01</strain>
        <tissue evidence="3">Mycelium</tissue>
    </source>
</reference>
<evidence type="ECO:0000313" key="3">
    <source>
        <dbReference type="EMBL" id="KAG5644320.1"/>
    </source>
</evidence>
<keyword evidence="4" id="KW-1185">Reference proteome</keyword>
<feature type="domain" description="DUF5648" evidence="2">
    <location>
        <begin position="44"/>
        <end position="181"/>
    </location>
</feature>
<name>A0A9P7GBN0_9AGAR</name>
<proteinExistence type="predicted"/>
<dbReference type="InterPro" id="IPR043708">
    <property type="entry name" value="DUF5648"/>
</dbReference>
<feature type="signal peptide" evidence="1">
    <location>
        <begin position="1"/>
        <end position="19"/>
    </location>
</feature>
<dbReference type="EMBL" id="JABCKV010000074">
    <property type="protein sequence ID" value="KAG5644320.1"/>
    <property type="molecule type" value="Genomic_DNA"/>
</dbReference>
<evidence type="ECO:0000313" key="4">
    <source>
        <dbReference type="Proteomes" id="UP000775547"/>
    </source>
</evidence>
<dbReference type="Proteomes" id="UP000775547">
    <property type="component" value="Unassembled WGS sequence"/>
</dbReference>